<feature type="transmembrane region" description="Helical" evidence="13">
    <location>
        <begin position="158"/>
        <end position="179"/>
    </location>
</feature>
<dbReference type="PIRSF" id="PIRSF002764">
    <property type="entry name" value="CcmB"/>
    <property type="match status" value="1"/>
</dbReference>
<dbReference type="InterPro" id="IPR026031">
    <property type="entry name" value="Cyt_c_CcmB_bac"/>
</dbReference>
<comment type="function">
    <text evidence="1 12">Required for the export of heme to the periplasm for the biogenesis of c-type cytochromes.</text>
</comment>
<feature type="transmembrane region" description="Helical" evidence="13">
    <location>
        <begin position="191"/>
        <end position="217"/>
    </location>
</feature>
<dbReference type="EMBL" id="JBHRSV010000012">
    <property type="protein sequence ID" value="MFC2925877.1"/>
    <property type="molecule type" value="Genomic_DNA"/>
</dbReference>
<keyword evidence="5 12" id="KW-0813">Transport</keyword>
<evidence type="ECO:0000256" key="8">
    <source>
        <dbReference type="ARBA" id="ARBA00022692"/>
    </source>
</evidence>
<evidence type="ECO:0000313" key="14">
    <source>
        <dbReference type="EMBL" id="MFC2925877.1"/>
    </source>
</evidence>
<evidence type="ECO:0000256" key="3">
    <source>
        <dbReference type="ARBA" id="ARBA00010544"/>
    </source>
</evidence>
<keyword evidence="8 13" id="KW-0812">Transmembrane</keyword>
<dbReference type="Proteomes" id="UP001595379">
    <property type="component" value="Unassembled WGS sequence"/>
</dbReference>
<evidence type="ECO:0000256" key="6">
    <source>
        <dbReference type="ARBA" id="ARBA00022475"/>
    </source>
</evidence>
<feature type="transmembrane region" description="Helical" evidence="13">
    <location>
        <begin position="126"/>
        <end position="151"/>
    </location>
</feature>
<feature type="transmembrane region" description="Helical" evidence="13">
    <location>
        <begin position="46"/>
        <end position="64"/>
    </location>
</feature>
<keyword evidence="6 12" id="KW-1003">Cell membrane</keyword>
<evidence type="ECO:0000256" key="2">
    <source>
        <dbReference type="ARBA" id="ARBA00004429"/>
    </source>
</evidence>
<reference evidence="15" key="1">
    <citation type="journal article" date="2019" name="Int. J. Syst. Evol. Microbiol.">
        <title>The Global Catalogue of Microorganisms (GCM) 10K type strain sequencing project: providing services to taxonomists for standard genome sequencing and annotation.</title>
        <authorList>
            <consortium name="The Broad Institute Genomics Platform"/>
            <consortium name="The Broad Institute Genome Sequencing Center for Infectious Disease"/>
            <person name="Wu L."/>
            <person name="Ma J."/>
        </authorList>
    </citation>
    <scope>NUCLEOTIDE SEQUENCE [LARGE SCALE GENOMIC DNA]</scope>
    <source>
        <strain evidence="15">KCTC 52487</strain>
    </source>
</reference>
<feature type="transmembrane region" description="Helical" evidence="13">
    <location>
        <begin position="12"/>
        <end position="40"/>
    </location>
</feature>
<evidence type="ECO:0000256" key="1">
    <source>
        <dbReference type="ARBA" id="ARBA00002442"/>
    </source>
</evidence>
<name>A0ABV6ZWR7_9PROT</name>
<sequence>MSAVAALFARELRLAFAGGGGPAGPAAFFLAALTLAPLAIGPGGQVLAAAGPGVIAFAALLAVLQGAERLYGDDLSDGTLDVYLLSGLDPSVIAAVKTLAAGVATLWPLPLIGVLGGIAYGLPPVAALFLGGSLACALPGLAFIAGLAGALAAGVKRAGILVALIAAPLMIPILVFAAASGRAAFEGDSRAVASLMIAAALSLIVSALSPFAIGAVLRARSE</sequence>
<evidence type="ECO:0000256" key="5">
    <source>
        <dbReference type="ARBA" id="ARBA00022448"/>
    </source>
</evidence>
<dbReference type="RefSeq" id="WP_343164933.1">
    <property type="nucleotide sequence ID" value="NZ_JBHRSV010000012.1"/>
</dbReference>
<dbReference type="InterPro" id="IPR003544">
    <property type="entry name" value="Cyt_c_biogenesis_CcmB"/>
</dbReference>
<evidence type="ECO:0000256" key="9">
    <source>
        <dbReference type="ARBA" id="ARBA00022748"/>
    </source>
</evidence>
<dbReference type="Pfam" id="PF03379">
    <property type="entry name" value="CcmB"/>
    <property type="match status" value="1"/>
</dbReference>
<comment type="similarity">
    <text evidence="3 12">Belongs to the CcmB/CycW/HelB family.</text>
</comment>
<feature type="transmembrane region" description="Helical" evidence="13">
    <location>
        <begin position="99"/>
        <end position="120"/>
    </location>
</feature>
<gene>
    <name evidence="14" type="ORF">ACFOOR_07140</name>
</gene>
<comment type="caution">
    <text evidence="14">The sequence shown here is derived from an EMBL/GenBank/DDBJ whole genome shotgun (WGS) entry which is preliminary data.</text>
</comment>
<evidence type="ECO:0000256" key="4">
    <source>
        <dbReference type="ARBA" id="ARBA00016452"/>
    </source>
</evidence>
<organism evidence="14 15">
    <name type="scientific">Hyphobacterium vulgare</name>
    <dbReference type="NCBI Taxonomy" id="1736751"/>
    <lineage>
        <taxon>Bacteria</taxon>
        <taxon>Pseudomonadati</taxon>
        <taxon>Pseudomonadota</taxon>
        <taxon>Alphaproteobacteria</taxon>
        <taxon>Maricaulales</taxon>
        <taxon>Maricaulaceae</taxon>
        <taxon>Hyphobacterium</taxon>
    </lineage>
</organism>
<keyword evidence="7 12" id="KW-0997">Cell inner membrane</keyword>
<keyword evidence="10 13" id="KW-1133">Transmembrane helix</keyword>
<accession>A0ABV6ZWR7</accession>
<dbReference type="PANTHER" id="PTHR30070:SF1">
    <property type="entry name" value="CYTOCHROME C BIOGENESIS B-RELATED"/>
    <property type="match status" value="1"/>
</dbReference>
<evidence type="ECO:0000256" key="13">
    <source>
        <dbReference type="SAM" id="Phobius"/>
    </source>
</evidence>
<dbReference type="PANTHER" id="PTHR30070">
    <property type="entry name" value="HEME EXPORTER PROTEIN B"/>
    <property type="match status" value="1"/>
</dbReference>
<evidence type="ECO:0000256" key="10">
    <source>
        <dbReference type="ARBA" id="ARBA00022989"/>
    </source>
</evidence>
<dbReference type="PRINTS" id="PR01414">
    <property type="entry name" value="CCMBBIOGNSIS"/>
</dbReference>
<comment type="subcellular location">
    <subcellularLocation>
        <location evidence="2">Cell inner membrane</location>
        <topology evidence="2">Multi-pass membrane protein</topology>
    </subcellularLocation>
</comment>
<evidence type="ECO:0000256" key="12">
    <source>
        <dbReference type="PIRNR" id="PIRNR002764"/>
    </source>
</evidence>
<protein>
    <recommendedName>
        <fullName evidence="4 12">Heme exporter protein B</fullName>
    </recommendedName>
</protein>
<keyword evidence="15" id="KW-1185">Reference proteome</keyword>
<evidence type="ECO:0000256" key="7">
    <source>
        <dbReference type="ARBA" id="ARBA00022519"/>
    </source>
</evidence>
<evidence type="ECO:0000256" key="11">
    <source>
        <dbReference type="ARBA" id="ARBA00023136"/>
    </source>
</evidence>
<keyword evidence="9 12" id="KW-0201">Cytochrome c-type biogenesis</keyword>
<keyword evidence="11 12" id="KW-0472">Membrane</keyword>
<evidence type="ECO:0000313" key="15">
    <source>
        <dbReference type="Proteomes" id="UP001595379"/>
    </source>
</evidence>
<proteinExistence type="inferred from homology"/>